<reference evidence="2" key="1">
    <citation type="submission" date="2025-08" db="UniProtKB">
        <authorList>
            <consortium name="RefSeq"/>
        </authorList>
    </citation>
    <scope>IDENTIFICATION</scope>
</reference>
<name>A0AC36KL82_9BURK</name>
<protein>
    <submittedName>
        <fullName evidence="2">DUF58 domain-containing protein</fullName>
    </submittedName>
</protein>
<proteinExistence type="predicted"/>
<keyword evidence="1" id="KW-1185">Reference proteome</keyword>
<dbReference type="Proteomes" id="UP000675920">
    <property type="component" value="Unplaced"/>
</dbReference>
<evidence type="ECO:0000313" key="1">
    <source>
        <dbReference type="Proteomes" id="UP000675920"/>
    </source>
</evidence>
<organism evidence="1 2">
    <name type="scientific">Derxia gummosa DSM 723</name>
    <dbReference type="NCBI Taxonomy" id="1121388"/>
    <lineage>
        <taxon>Bacteria</taxon>
        <taxon>Pseudomonadati</taxon>
        <taxon>Pseudomonadota</taxon>
        <taxon>Betaproteobacteria</taxon>
        <taxon>Burkholderiales</taxon>
        <taxon>Alcaligenaceae</taxon>
        <taxon>Derxia</taxon>
    </lineage>
</organism>
<accession>A0AC36KL82</accession>
<sequence length="417" mass="43115">MSATGPRGAPVGRSPGVAADPGGGANPRGGAGPRAGEARRAAPAPDTPEALLRRLEWTVLRPLDGLLPGQHRTFWRGHGLELADLRLYQPGDDPRHIDWNLTARTGEPHVRLFAEERELAAWFLVDLSGSVAPARDGGPRAETVATGFVAVLASVLARQGCRVGALIYRPQAATAPRGAAARDRADARRGGAGEGARPARADAPAATRPTLAGAGIEPVPPGAGRRQVLRLLQALRAPVAAPAPHATELARLLDAAAGSIPRRSLVFVVSDFLGAPGWQAPLGRLARRHDLMAVRVTDATDALLPGLGWVRFEDAETGEQLAVDTDAPGFAARLAALAAERDTAITDALAAAGADTLELAAGDDLLDALLRCIALRQRRPPGLAPRRWHKVRPPGGAAPAVGAGASAPLAPAQGAPR</sequence>
<evidence type="ECO:0000313" key="2">
    <source>
        <dbReference type="RefSeq" id="WP_425387960.1"/>
    </source>
</evidence>
<dbReference type="RefSeq" id="WP_425387960.1">
    <property type="nucleotide sequence ID" value="NZ_AXWS01000018.1"/>
</dbReference>